<protein>
    <submittedName>
        <fullName evidence="3">Beta-lactamase domain-containing protein</fullName>
    </submittedName>
</protein>
<evidence type="ECO:0000313" key="3">
    <source>
        <dbReference type="WBParaSite" id="Hba_13951"/>
    </source>
</evidence>
<accession>A0A1I7X8I1</accession>
<sequence length="301" mass="33948">MLPKHQSSRALSLTDIKFTSFKPLKAVFVSPAGLITFGREFSLEEAYNSEKISKLIEEAKPHWQPGTRTGYHALTYGFLIDEIIRRIDPKHRSINKDSDTLPYNNPDVRALPLVSCMGVGSAKGFAEAIHLLNKKQLVSERVWQLIREPTSTEEDIVMYMNKSLGHGFTYVTHPVKKKEWNIRFIGNGLQVVEYNRKDGVIIVMLRNGLRAGDDGMEEYEDISRTVFEIINGNNINHPIIFKLIFLLLLHLNLLISLGVSLALRQLPHCSEESGLCLSALLPPLLRKERGIILDASEAFGT</sequence>
<dbReference type="InterPro" id="IPR001466">
    <property type="entry name" value="Beta-lactam-related"/>
</dbReference>
<dbReference type="PANTHER" id="PTHR43319">
    <property type="entry name" value="BETA-LACTAMASE-RELATED"/>
    <property type="match status" value="1"/>
</dbReference>
<dbReference type="InterPro" id="IPR052907">
    <property type="entry name" value="Beta-lactamase/esterase"/>
</dbReference>
<dbReference type="Proteomes" id="UP000095283">
    <property type="component" value="Unplaced"/>
</dbReference>
<dbReference type="WBParaSite" id="Hba_13951">
    <property type="protein sequence ID" value="Hba_13951"/>
    <property type="gene ID" value="Hba_13951"/>
</dbReference>
<dbReference type="SUPFAM" id="SSF56601">
    <property type="entry name" value="beta-lactamase/transpeptidase-like"/>
    <property type="match status" value="1"/>
</dbReference>
<dbReference type="AlphaFoldDB" id="A0A1I7X8I1"/>
<dbReference type="PANTHER" id="PTHR43319:SF3">
    <property type="entry name" value="BETA-LACTAMASE-RELATED DOMAIN-CONTAINING PROTEIN"/>
    <property type="match status" value="1"/>
</dbReference>
<evidence type="ECO:0000259" key="1">
    <source>
        <dbReference type="Pfam" id="PF00144"/>
    </source>
</evidence>
<proteinExistence type="predicted"/>
<evidence type="ECO:0000313" key="2">
    <source>
        <dbReference type="Proteomes" id="UP000095283"/>
    </source>
</evidence>
<reference evidence="3" key="1">
    <citation type="submission" date="2016-11" db="UniProtKB">
        <authorList>
            <consortium name="WormBaseParasite"/>
        </authorList>
    </citation>
    <scope>IDENTIFICATION</scope>
</reference>
<keyword evidence="2" id="KW-1185">Reference proteome</keyword>
<dbReference type="Gene3D" id="3.40.710.10">
    <property type="entry name" value="DD-peptidase/beta-lactamase superfamily"/>
    <property type="match status" value="1"/>
</dbReference>
<feature type="domain" description="Beta-lactamase-related" evidence="1">
    <location>
        <begin position="38"/>
        <end position="88"/>
    </location>
</feature>
<organism evidence="2 3">
    <name type="scientific">Heterorhabditis bacteriophora</name>
    <name type="common">Entomopathogenic nematode worm</name>
    <dbReference type="NCBI Taxonomy" id="37862"/>
    <lineage>
        <taxon>Eukaryota</taxon>
        <taxon>Metazoa</taxon>
        <taxon>Ecdysozoa</taxon>
        <taxon>Nematoda</taxon>
        <taxon>Chromadorea</taxon>
        <taxon>Rhabditida</taxon>
        <taxon>Rhabditina</taxon>
        <taxon>Rhabditomorpha</taxon>
        <taxon>Strongyloidea</taxon>
        <taxon>Heterorhabditidae</taxon>
        <taxon>Heterorhabditis</taxon>
    </lineage>
</organism>
<dbReference type="Pfam" id="PF00144">
    <property type="entry name" value="Beta-lactamase"/>
    <property type="match status" value="1"/>
</dbReference>
<name>A0A1I7X8I1_HETBA</name>
<dbReference type="InterPro" id="IPR012338">
    <property type="entry name" value="Beta-lactam/transpept-like"/>
</dbReference>